<reference evidence="1 2" key="1">
    <citation type="journal article" date="2023" name="G3 (Bethesda)">
        <title>A chromosome-level genome assembly of Zasmidium syzygii isolated from banana leaves.</title>
        <authorList>
            <person name="van Westerhoven A.C."/>
            <person name="Mehrabi R."/>
            <person name="Talebi R."/>
            <person name="Steentjes M.B.F."/>
            <person name="Corcolon B."/>
            <person name="Chong P.A."/>
            <person name="Kema G.H.J."/>
            <person name="Seidl M.F."/>
        </authorList>
    </citation>
    <scope>NUCLEOTIDE SEQUENCE [LARGE SCALE GENOMIC DNA]</scope>
    <source>
        <strain evidence="1 2">P124</strain>
    </source>
</reference>
<dbReference type="EMBL" id="JAXOVC010000007">
    <property type="protein sequence ID" value="KAK4499259.1"/>
    <property type="molecule type" value="Genomic_DNA"/>
</dbReference>
<gene>
    <name evidence="1" type="ORF">PRZ48_009772</name>
</gene>
<evidence type="ECO:0000313" key="1">
    <source>
        <dbReference type="EMBL" id="KAK4499259.1"/>
    </source>
</evidence>
<protein>
    <submittedName>
        <fullName evidence="1">Uncharacterized protein</fullName>
    </submittedName>
</protein>
<dbReference type="InterPro" id="IPR038883">
    <property type="entry name" value="AN11006-like"/>
</dbReference>
<dbReference type="PANTHER" id="PTHR42085">
    <property type="entry name" value="F-BOX DOMAIN-CONTAINING PROTEIN"/>
    <property type="match status" value="1"/>
</dbReference>
<dbReference type="PANTHER" id="PTHR42085:SF4">
    <property type="entry name" value="F-BOX DOMAIN-CONTAINING PROTEIN"/>
    <property type="match status" value="1"/>
</dbReference>
<evidence type="ECO:0000313" key="2">
    <source>
        <dbReference type="Proteomes" id="UP001305779"/>
    </source>
</evidence>
<dbReference type="Proteomes" id="UP001305779">
    <property type="component" value="Unassembled WGS sequence"/>
</dbReference>
<keyword evidence="2" id="KW-1185">Reference proteome</keyword>
<organism evidence="1 2">
    <name type="scientific">Zasmidium cellare</name>
    <name type="common">Wine cellar mold</name>
    <name type="synonym">Racodium cellare</name>
    <dbReference type="NCBI Taxonomy" id="395010"/>
    <lineage>
        <taxon>Eukaryota</taxon>
        <taxon>Fungi</taxon>
        <taxon>Dikarya</taxon>
        <taxon>Ascomycota</taxon>
        <taxon>Pezizomycotina</taxon>
        <taxon>Dothideomycetes</taxon>
        <taxon>Dothideomycetidae</taxon>
        <taxon>Mycosphaerellales</taxon>
        <taxon>Mycosphaerellaceae</taxon>
        <taxon>Zasmidium</taxon>
    </lineage>
</organism>
<accession>A0ABR0ED27</accession>
<proteinExistence type="predicted"/>
<comment type="caution">
    <text evidence="1">The sequence shown here is derived from an EMBL/GenBank/DDBJ whole genome shotgun (WGS) entry which is preliminary data.</text>
</comment>
<sequence>MPAKLGATCFGWRPRVSYTDDTRFSTLGGEFSVTDTRQSWDHEPTEQWLSRHRRLDRQVDVLDDYNFEQWIITMESILRKLGLWTHAKHPYLAHLKLDEDWADDWLRDDVWATNIMLMHIEPSTLIRYDLPRPLTSSELLYKLSEGPNPFRFLDLPREIRDEITRLVVVKQPFMKSVLRQDGSEFIREDDDLGKIELMEDFAIPQMMQVNRQIRHEASTIYWQENHFRLFYCSPSRQTWAPFKALRRFKKRIDAEGLLNLRELSLDVRYYKDWQTHAHVKYRPDTGLQAEVRPASAGSHDCLTGAEDVRRRDAYCAKMHQRQADGDFEGNGVFDFFLDDTREFKAMLWGRPTKRVKGSASLERVECDPQDPEARFNGPW</sequence>
<name>A0ABR0ED27_ZASCE</name>